<proteinExistence type="predicted"/>
<feature type="transmembrane region" description="Helical" evidence="1">
    <location>
        <begin position="12"/>
        <end position="32"/>
    </location>
</feature>
<keyword evidence="1" id="KW-0812">Transmembrane</keyword>
<accession>A0ABS0IK65</accession>
<dbReference type="EMBL" id="JADQDQ010000005">
    <property type="protein sequence ID" value="MBF9238145.1"/>
    <property type="molecule type" value="Genomic_DNA"/>
</dbReference>
<evidence type="ECO:0000256" key="1">
    <source>
        <dbReference type="SAM" id="Phobius"/>
    </source>
</evidence>
<comment type="caution">
    <text evidence="2">The sequence shown here is derived from an EMBL/GenBank/DDBJ whole genome shotgun (WGS) entry which is preliminary data.</text>
</comment>
<sequence>MLKISDDVARLLSKMVMVAQVLAAIFFGYLWATRRNFAQPAGRQLIDFEQQYFQATITAYAALAITCALLAVVMFFIRKSTRLMRLFTECGERC</sequence>
<keyword evidence="1" id="KW-0472">Membrane</keyword>
<evidence type="ECO:0000313" key="3">
    <source>
        <dbReference type="Proteomes" id="UP000597617"/>
    </source>
</evidence>
<dbReference type="RefSeq" id="WP_196282527.1">
    <property type="nucleotide sequence ID" value="NZ_JADQDQ010000005.1"/>
</dbReference>
<gene>
    <name evidence="2" type="ORF">I2I05_12130</name>
</gene>
<keyword evidence="3" id="KW-1185">Reference proteome</keyword>
<feature type="transmembrane region" description="Helical" evidence="1">
    <location>
        <begin position="52"/>
        <end position="77"/>
    </location>
</feature>
<protein>
    <submittedName>
        <fullName evidence="2">Uncharacterized protein</fullName>
    </submittedName>
</protein>
<reference evidence="2 3" key="1">
    <citation type="submission" date="2020-11" db="EMBL/GenBank/DDBJ databases">
        <authorList>
            <person name="Kim M.K."/>
        </authorList>
    </citation>
    <scope>NUCLEOTIDE SEQUENCE [LARGE SCALE GENOMIC DNA]</scope>
    <source>
        <strain evidence="2 3">BT683</strain>
    </source>
</reference>
<dbReference type="Proteomes" id="UP000597617">
    <property type="component" value="Unassembled WGS sequence"/>
</dbReference>
<name>A0ABS0IK65_9BACT</name>
<organism evidence="2 3">
    <name type="scientific">Hymenobacter jeongseonensis</name>
    <dbReference type="NCBI Taxonomy" id="2791027"/>
    <lineage>
        <taxon>Bacteria</taxon>
        <taxon>Pseudomonadati</taxon>
        <taxon>Bacteroidota</taxon>
        <taxon>Cytophagia</taxon>
        <taxon>Cytophagales</taxon>
        <taxon>Hymenobacteraceae</taxon>
        <taxon>Hymenobacter</taxon>
    </lineage>
</organism>
<keyword evidence="1" id="KW-1133">Transmembrane helix</keyword>
<evidence type="ECO:0000313" key="2">
    <source>
        <dbReference type="EMBL" id="MBF9238145.1"/>
    </source>
</evidence>